<dbReference type="InterPro" id="IPR001343">
    <property type="entry name" value="Hemolysn_Ca-bd"/>
</dbReference>
<evidence type="ECO:0000313" key="2">
    <source>
        <dbReference type="EMBL" id="KHQ54081.1"/>
    </source>
</evidence>
<dbReference type="AlphaFoldDB" id="A0A0B3SBM0"/>
<dbReference type="Pfam" id="PF13946">
    <property type="entry name" value="DUF4214"/>
    <property type="match status" value="2"/>
</dbReference>
<proteinExistence type="predicted"/>
<dbReference type="GO" id="GO:0005509">
    <property type="term" value="F:calcium ion binding"/>
    <property type="evidence" value="ECO:0007669"/>
    <property type="project" value="InterPro"/>
</dbReference>
<evidence type="ECO:0000259" key="1">
    <source>
        <dbReference type="Pfam" id="PF13946"/>
    </source>
</evidence>
<dbReference type="STRING" id="561184.SAMN05216376_101511"/>
<dbReference type="SUPFAM" id="SSF51120">
    <property type="entry name" value="beta-Roll"/>
    <property type="match status" value="3"/>
</dbReference>
<dbReference type="PRINTS" id="PR00313">
    <property type="entry name" value="CABNDNGRPT"/>
</dbReference>
<feature type="domain" description="DUF4214" evidence="1">
    <location>
        <begin position="726"/>
        <end position="794"/>
    </location>
</feature>
<accession>A0A0B3SBM0</accession>
<comment type="caution">
    <text evidence="2">The sequence shown here is derived from an EMBL/GenBank/DDBJ whole genome shotgun (WGS) entry which is preliminary data.</text>
</comment>
<dbReference type="Gene3D" id="2.150.10.10">
    <property type="entry name" value="Serralysin-like metalloprotease, C-terminal"/>
    <property type="match status" value="2"/>
</dbReference>
<evidence type="ECO:0000313" key="3">
    <source>
        <dbReference type="Proteomes" id="UP000030960"/>
    </source>
</evidence>
<dbReference type="PROSITE" id="PS00330">
    <property type="entry name" value="HEMOLYSIN_CALCIUM"/>
    <property type="match status" value="1"/>
</dbReference>
<dbReference type="Pfam" id="PF00353">
    <property type="entry name" value="HemolysinCabind"/>
    <property type="match status" value="2"/>
</dbReference>
<dbReference type="InterPro" id="IPR018511">
    <property type="entry name" value="Hemolysin-typ_Ca-bd_CS"/>
</dbReference>
<dbReference type="PATRIC" id="fig|1515334.3.peg.1312"/>
<dbReference type="Proteomes" id="UP000030960">
    <property type="component" value="Unassembled WGS sequence"/>
</dbReference>
<dbReference type="Gene3D" id="1.10.3130.20">
    <property type="entry name" value="Phycobilisome linker domain"/>
    <property type="match status" value="1"/>
</dbReference>
<dbReference type="InterPro" id="IPR011049">
    <property type="entry name" value="Serralysin-like_metalloprot_C"/>
</dbReference>
<protein>
    <submittedName>
        <fullName evidence="2">Hemolysin-type calcium-binding region</fullName>
    </submittedName>
</protein>
<reference evidence="2 3" key="1">
    <citation type="submission" date="2014-10" db="EMBL/GenBank/DDBJ databases">
        <title>Genome sequence of Ponticoccus sp. strain UMTAT08 isolated from clonal culture of toxic dinoflagellate Alexandrium tamiyavanichii.</title>
        <authorList>
            <person name="Gan H.Y."/>
            <person name="Muhd D.-D."/>
            <person name="Mohd Noor M.E."/>
            <person name="Yeong Y.S."/>
            <person name="Usup G."/>
        </authorList>
    </citation>
    <scope>NUCLEOTIDE SEQUENCE [LARGE SCALE GENOMIC DNA]</scope>
    <source>
        <strain evidence="2 3">UMTAT08</strain>
    </source>
</reference>
<keyword evidence="3" id="KW-1185">Reference proteome</keyword>
<dbReference type="EMBL" id="JSUQ01000004">
    <property type="protein sequence ID" value="KHQ54081.1"/>
    <property type="molecule type" value="Genomic_DNA"/>
</dbReference>
<name>A0A0B3SBM0_9RHOB</name>
<gene>
    <name evidence="2" type="ORF">OA50_01309</name>
</gene>
<feature type="domain" description="DUF4214" evidence="1">
    <location>
        <begin position="849"/>
        <end position="907"/>
    </location>
</feature>
<dbReference type="RefSeq" id="WP_190285402.1">
    <property type="nucleotide sequence ID" value="NZ_JSUQ01000004.1"/>
</dbReference>
<organism evidence="2 3">
    <name type="scientific">Mameliella alba</name>
    <dbReference type="NCBI Taxonomy" id="561184"/>
    <lineage>
        <taxon>Bacteria</taxon>
        <taxon>Pseudomonadati</taxon>
        <taxon>Pseudomonadota</taxon>
        <taxon>Alphaproteobacteria</taxon>
        <taxon>Rhodobacterales</taxon>
        <taxon>Roseobacteraceae</taxon>
        <taxon>Mameliella</taxon>
    </lineage>
</organism>
<dbReference type="InterPro" id="IPR038255">
    <property type="entry name" value="PBS_linker_sf"/>
</dbReference>
<sequence length="1025" mass="110225">MADTPTITNPTYTTTHVFSTDDVTGTFDGLTQGDVLPGEAPVVDFTATPMVTKEGVMLYPVDSEFGFYVTDFVGAEEKIRDYDYAEGWVGDLTGPAGEQLGIVVSDAPTDSFRTPAVLGTWLSGLGFNTVKASTEHYSVMQNILSDQKYPDDPDAVYQLDDNLILLSQNPDWDGQYVSDLLADPVTYGVTDRNDDGVLDIRDLLNPNESTIEYDIAYSSDYSVTLKDDGKLLYRWGNTVKRPNDIRLEATMDLPDEWSDTDPDNGLIPLYKVTAAELVTNHTITNNPNDQIRPEDFENEAAIGKLPTYTIITDYNLDGNGPREVWVTTDDYYSGDGTLYPAGTILKDEWLAQQAAVSSLAAGGLASEDLLEGYTNAWYTTMDREPFEADFDANGDYISGPRWRLQTDKYGQDLPGVVIPIDPSDPLPITSDEVKYEVGADDTTVINLLDWGLPVSPLSISAGWQNNSGLVSENGLNMTDGFDVAFYVKGDIKPATLYDTTLLMEYEEIPIHDEAVAINGTAEADHLVGQGGNTFTGGDGDDLFVLSYGKDGDTVFATSTINDFIDGEDVIGLIDLGVNDVNFDSKITQTVVGGNLEISIDGNRIAVLAGVTEELTIEDFLLINRASDVPVDGTSGDDLLVGTPGDNVIDGMEGNDTILGQGGEDVLLGGAGDDELLAEPVDPVFDAAANQVFRMYQTAFDRLPDRPGHFGWTSAVVAGTLDLTDMAQAFLNSAEGVSTYGALTNTEFVTAMYENALDRAPDGGLAGWVALLDGGTWTRADVMAFFADSREAIAKTSPVALEYSQAGYQQDYTDEAYRLYVGVTGEEPSVSVIESLTMDLAEGATMLDVATELFASDAATALYGGTTNVEFVELVYQTLLERGADPVALSLWPAQLDAGTMTRPQVISILAKGAGAVNAQADDLLDHMRALGQDDLLVGGADDDLLFGGVLSDTFQFDASEPGNDQVVGVEAWDMIEFVGFGYGTAAEARANMSQVGNDVVFTDQGETIVYLNTALGEITEDMILV</sequence>
<dbReference type="InterPro" id="IPR025282">
    <property type="entry name" value="DUF4214"/>
</dbReference>